<evidence type="ECO:0000313" key="3">
    <source>
        <dbReference type="Proteomes" id="UP000239861"/>
    </source>
</evidence>
<organism evidence="2 3">
    <name type="scientific">Malaciobacter marinus</name>
    <dbReference type="NCBI Taxonomy" id="505249"/>
    <lineage>
        <taxon>Bacteria</taxon>
        <taxon>Pseudomonadati</taxon>
        <taxon>Campylobacterota</taxon>
        <taxon>Epsilonproteobacteria</taxon>
        <taxon>Campylobacterales</taxon>
        <taxon>Arcobacteraceae</taxon>
        <taxon>Malaciobacter</taxon>
    </lineage>
</organism>
<dbReference type="InterPro" id="IPR001387">
    <property type="entry name" value="Cro/C1-type_HTH"/>
</dbReference>
<dbReference type="GO" id="GO:0003677">
    <property type="term" value="F:DNA binding"/>
    <property type="evidence" value="ECO:0007669"/>
    <property type="project" value="InterPro"/>
</dbReference>
<dbReference type="Pfam" id="PF01381">
    <property type="entry name" value="HTH_3"/>
    <property type="match status" value="1"/>
</dbReference>
<feature type="domain" description="HTH cro/C1-type" evidence="1">
    <location>
        <begin position="22"/>
        <end position="79"/>
    </location>
</feature>
<dbReference type="EMBL" id="PTIW01000015">
    <property type="protein sequence ID" value="PPK60904.1"/>
    <property type="molecule type" value="Genomic_DNA"/>
</dbReference>
<dbReference type="PROSITE" id="PS50943">
    <property type="entry name" value="HTH_CROC1"/>
    <property type="match status" value="1"/>
</dbReference>
<gene>
    <name evidence="2" type="ORF">B0F89_11574</name>
</gene>
<reference evidence="2 3" key="1">
    <citation type="submission" date="2018-02" db="EMBL/GenBank/DDBJ databases">
        <title>Subsurface microbial communities from deep shales in Ohio and West Virginia, USA.</title>
        <authorList>
            <person name="Wrighton K."/>
        </authorList>
    </citation>
    <scope>NUCLEOTIDE SEQUENCE [LARGE SCALE GENOMIC DNA]</scope>
    <source>
        <strain evidence="2 3">MARC-MIP3H16</strain>
    </source>
</reference>
<dbReference type="SUPFAM" id="SSF47413">
    <property type="entry name" value="lambda repressor-like DNA-binding domains"/>
    <property type="match status" value="1"/>
</dbReference>
<dbReference type="AlphaFoldDB" id="A0AB36ZVM8"/>
<dbReference type="Proteomes" id="UP000239861">
    <property type="component" value="Unassembled WGS sequence"/>
</dbReference>
<dbReference type="InterPro" id="IPR010982">
    <property type="entry name" value="Lambda_DNA-bd_dom_sf"/>
</dbReference>
<sequence>MNTISFSNEELEIFYKKIGDNVKKYRKEKNFTQMQLALGIGHNSVGHVAKAELYKYGKHFNLEQLYKISKILDVNLSKLIDD</sequence>
<dbReference type="Gene3D" id="1.10.260.40">
    <property type="entry name" value="lambda repressor-like DNA-binding domains"/>
    <property type="match status" value="1"/>
</dbReference>
<comment type="caution">
    <text evidence="2">The sequence shown here is derived from an EMBL/GenBank/DDBJ whole genome shotgun (WGS) entry which is preliminary data.</text>
</comment>
<protein>
    <submittedName>
        <fullName evidence="2">Helix-turn-helix protein</fullName>
    </submittedName>
</protein>
<evidence type="ECO:0000259" key="1">
    <source>
        <dbReference type="PROSITE" id="PS50943"/>
    </source>
</evidence>
<dbReference type="CDD" id="cd00093">
    <property type="entry name" value="HTH_XRE"/>
    <property type="match status" value="1"/>
</dbReference>
<dbReference type="SMART" id="SM00530">
    <property type="entry name" value="HTH_XRE"/>
    <property type="match status" value="1"/>
</dbReference>
<dbReference type="RefSeq" id="WP_079579053.1">
    <property type="nucleotide sequence ID" value="NZ_FUYO01000022.1"/>
</dbReference>
<proteinExistence type="predicted"/>
<name>A0AB36ZVM8_9BACT</name>
<evidence type="ECO:0000313" key="2">
    <source>
        <dbReference type="EMBL" id="PPK60904.1"/>
    </source>
</evidence>
<accession>A0AB36ZVM8</accession>